<gene>
    <name evidence="2" type="ORF">METZ01_LOCUS418791</name>
</gene>
<feature type="non-terminal residue" evidence="2">
    <location>
        <position position="1"/>
    </location>
</feature>
<feature type="non-terminal residue" evidence="2">
    <location>
        <position position="168"/>
    </location>
</feature>
<dbReference type="AlphaFoldDB" id="A0A382X402"/>
<dbReference type="InterPro" id="IPR011611">
    <property type="entry name" value="PfkB_dom"/>
</dbReference>
<dbReference type="Pfam" id="PF00294">
    <property type="entry name" value="PfkB"/>
    <property type="match status" value="1"/>
</dbReference>
<feature type="domain" description="Carbohydrate kinase PfkB" evidence="1">
    <location>
        <begin position="4"/>
        <end position="150"/>
    </location>
</feature>
<dbReference type="SUPFAM" id="SSF53613">
    <property type="entry name" value="Ribokinase-like"/>
    <property type="match status" value="1"/>
</dbReference>
<dbReference type="InterPro" id="IPR029056">
    <property type="entry name" value="Ribokinase-like"/>
</dbReference>
<sequence length="168" mass="18935">VQKFITFGETMVQYNAEYTGSFDPKKKYFPDVAGAESNVAINLSKLTENHAEIFWVSRLGRDDSGRLIQKILSQHINIDAPICFGEKTGISYLNHHANGQHVKTYFRKGSAASEIPFEQVKKHLKKADMLHITGITPALSNTNLETVVKSLEFCNEMDIPVCLDVNYR</sequence>
<evidence type="ECO:0000313" key="2">
    <source>
        <dbReference type="EMBL" id="SVD65937.1"/>
    </source>
</evidence>
<proteinExistence type="predicted"/>
<protein>
    <recommendedName>
        <fullName evidence="1">Carbohydrate kinase PfkB domain-containing protein</fullName>
    </recommendedName>
</protein>
<accession>A0A382X402</accession>
<reference evidence="2" key="1">
    <citation type="submission" date="2018-05" db="EMBL/GenBank/DDBJ databases">
        <authorList>
            <person name="Lanie J.A."/>
            <person name="Ng W.-L."/>
            <person name="Kazmierczak K.M."/>
            <person name="Andrzejewski T.M."/>
            <person name="Davidsen T.M."/>
            <person name="Wayne K.J."/>
            <person name="Tettelin H."/>
            <person name="Glass J.I."/>
            <person name="Rusch D."/>
            <person name="Podicherti R."/>
            <person name="Tsui H.-C.T."/>
            <person name="Winkler M.E."/>
        </authorList>
    </citation>
    <scope>NUCLEOTIDE SEQUENCE</scope>
</reference>
<dbReference type="Gene3D" id="3.40.1190.20">
    <property type="match status" value="1"/>
</dbReference>
<evidence type="ECO:0000259" key="1">
    <source>
        <dbReference type="Pfam" id="PF00294"/>
    </source>
</evidence>
<organism evidence="2">
    <name type="scientific">marine metagenome</name>
    <dbReference type="NCBI Taxonomy" id="408172"/>
    <lineage>
        <taxon>unclassified sequences</taxon>
        <taxon>metagenomes</taxon>
        <taxon>ecological metagenomes</taxon>
    </lineage>
</organism>
<dbReference type="EMBL" id="UINC01164868">
    <property type="protein sequence ID" value="SVD65937.1"/>
    <property type="molecule type" value="Genomic_DNA"/>
</dbReference>
<name>A0A382X402_9ZZZZ</name>